<gene>
    <name evidence="2" type="ORF">GCM10009858_33720</name>
</gene>
<organism evidence="2 3">
    <name type="scientific">Terrabacter carboxydivorans</name>
    <dbReference type="NCBI Taxonomy" id="619730"/>
    <lineage>
        <taxon>Bacteria</taxon>
        <taxon>Bacillati</taxon>
        <taxon>Actinomycetota</taxon>
        <taxon>Actinomycetes</taxon>
        <taxon>Micrococcales</taxon>
        <taxon>Intrasporangiaceae</taxon>
        <taxon>Terrabacter</taxon>
    </lineage>
</organism>
<comment type="caution">
    <text evidence="2">The sequence shown here is derived from an EMBL/GenBank/DDBJ whole genome shotgun (WGS) entry which is preliminary data.</text>
</comment>
<dbReference type="Proteomes" id="UP001500730">
    <property type="component" value="Unassembled WGS sequence"/>
</dbReference>
<proteinExistence type="predicted"/>
<feature type="compositionally biased region" description="Pro residues" evidence="1">
    <location>
        <begin position="73"/>
        <end position="88"/>
    </location>
</feature>
<sequence length="234" mass="23886">MTPHLKGHVRAYVDRALPPAMLHLYDKHLVCCTLCRAAADQERRIVAALRSDTGVPMSLRTSLMGLGATAGAPQPPPAPPASSGPRIPLPPLGLRMPSAPSYDPVPTVRPTAPALHRSPMRAAVVASIAAGASVAAAWGLAIAPVPGSRVPSVRGPVASFGDSSVSAVNFGGSVLPGDRVTPVTRDAQVSRDVGSGNVPYWVVTTRASTRALGTASGVVAPVRVVNVRSAQSGP</sequence>
<dbReference type="EMBL" id="BAAARE010000015">
    <property type="protein sequence ID" value="GAA2492953.1"/>
    <property type="molecule type" value="Genomic_DNA"/>
</dbReference>
<reference evidence="3" key="1">
    <citation type="journal article" date="2019" name="Int. J. Syst. Evol. Microbiol.">
        <title>The Global Catalogue of Microorganisms (GCM) 10K type strain sequencing project: providing services to taxonomists for standard genome sequencing and annotation.</title>
        <authorList>
            <consortium name="The Broad Institute Genomics Platform"/>
            <consortium name="The Broad Institute Genome Sequencing Center for Infectious Disease"/>
            <person name="Wu L."/>
            <person name="Ma J."/>
        </authorList>
    </citation>
    <scope>NUCLEOTIDE SEQUENCE [LARGE SCALE GENOMIC DNA]</scope>
    <source>
        <strain evidence="3">JCM 16259</strain>
    </source>
</reference>
<keyword evidence="3" id="KW-1185">Reference proteome</keyword>
<protein>
    <recommendedName>
        <fullName evidence="4">Anti-sigma factor</fullName>
    </recommendedName>
</protein>
<dbReference type="RefSeq" id="WP_344256182.1">
    <property type="nucleotide sequence ID" value="NZ_BAAARE010000015.1"/>
</dbReference>
<accession>A0ABP5Z5V6</accession>
<name>A0ABP5Z5V6_9MICO</name>
<evidence type="ECO:0008006" key="4">
    <source>
        <dbReference type="Google" id="ProtNLM"/>
    </source>
</evidence>
<evidence type="ECO:0000313" key="3">
    <source>
        <dbReference type="Proteomes" id="UP001500730"/>
    </source>
</evidence>
<evidence type="ECO:0000313" key="2">
    <source>
        <dbReference type="EMBL" id="GAA2492953.1"/>
    </source>
</evidence>
<evidence type="ECO:0000256" key="1">
    <source>
        <dbReference type="SAM" id="MobiDB-lite"/>
    </source>
</evidence>
<feature type="region of interest" description="Disordered" evidence="1">
    <location>
        <begin position="66"/>
        <end position="88"/>
    </location>
</feature>